<dbReference type="EMBL" id="JAQFWP010000029">
    <property type="protein sequence ID" value="MDA2806047.1"/>
    <property type="molecule type" value="Genomic_DNA"/>
</dbReference>
<feature type="region of interest" description="Disordered" evidence="1">
    <location>
        <begin position="1"/>
        <end position="25"/>
    </location>
</feature>
<feature type="transmembrane region" description="Helical" evidence="2">
    <location>
        <begin position="53"/>
        <end position="79"/>
    </location>
</feature>
<protein>
    <submittedName>
        <fullName evidence="3">Uncharacterized protein</fullName>
    </submittedName>
</protein>
<evidence type="ECO:0000313" key="3">
    <source>
        <dbReference type="EMBL" id="MDA2806047.1"/>
    </source>
</evidence>
<comment type="caution">
    <text evidence="3">The sequence shown here is derived from an EMBL/GenBank/DDBJ whole genome shotgun (WGS) entry which is preliminary data.</text>
</comment>
<dbReference type="RefSeq" id="WP_270678693.1">
    <property type="nucleotide sequence ID" value="NZ_JAQFWP010000029.1"/>
</dbReference>
<feature type="compositionally biased region" description="Pro residues" evidence="1">
    <location>
        <begin position="1"/>
        <end position="11"/>
    </location>
</feature>
<proteinExistence type="predicted"/>
<evidence type="ECO:0000256" key="1">
    <source>
        <dbReference type="SAM" id="MobiDB-lite"/>
    </source>
</evidence>
<evidence type="ECO:0000313" key="4">
    <source>
        <dbReference type="Proteomes" id="UP001165685"/>
    </source>
</evidence>
<feature type="compositionally biased region" description="Low complexity" evidence="1">
    <location>
        <begin position="12"/>
        <end position="25"/>
    </location>
</feature>
<keyword evidence="4" id="KW-1185">Reference proteome</keyword>
<gene>
    <name evidence="3" type="ORF">O4U47_16150</name>
</gene>
<sequence length="113" mass="11199">MPLSEEPPPSPASSRTPTGASDRATARASLAPAGLLLGGGLAGGLALPGGREALALAVGTAAVLCVAVTAVGAILALAIALSKDPRRRRDCREALADLLHAFGIRRGRGEDGP</sequence>
<accession>A0ABT4TMY0</accession>
<organism evidence="3 4">
    <name type="scientific">Nocardiopsis suaedae</name>
    <dbReference type="NCBI Taxonomy" id="3018444"/>
    <lineage>
        <taxon>Bacteria</taxon>
        <taxon>Bacillati</taxon>
        <taxon>Actinomycetota</taxon>
        <taxon>Actinomycetes</taxon>
        <taxon>Streptosporangiales</taxon>
        <taxon>Nocardiopsidaceae</taxon>
        <taxon>Nocardiopsis</taxon>
    </lineage>
</organism>
<name>A0ABT4TMY0_9ACTN</name>
<keyword evidence="2" id="KW-0812">Transmembrane</keyword>
<evidence type="ECO:0000256" key="2">
    <source>
        <dbReference type="SAM" id="Phobius"/>
    </source>
</evidence>
<dbReference type="Proteomes" id="UP001165685">
    <property type="component" value="Unassembled WGS sequence"/>
</dbReference>
<keyword evidence="2" id="KW-1133">Transmembrane helix</keyword>
<keyword evidence="2" id="KW-0472">Membrane</keyword>
<feature type="transmembrane region" description="Helical" evidence="2">
    <location>
        <begin position="30"/>
        <end position="47"/>
    </location>
</feature>
<reference evidence="3" key="1">
    <citation type="submission" date="2023-01" db="EMBL/GenBank/DDBJ databases">
        <title>Draft genome sequence of Nocardiopsis sp. LSu2-4 isolated from halophytes.</title>
        <authorList>
            <person name="Duangmal K."/>
            <person name="Chantavorakit T."/>
        </authorList>
    </citation>
    <scope>NUCLEOTIDE SEQUENCE</scope>
    <source>
        <strain evidence="3">LSu2-4</strain>
    </source>
</reference>